<organism evidence="4 5">
    <name type="scientific">Microbacterium album</name>
    <dbReference type="NCBI Taxonomy" id="2053191"/>
    <lineage>
        <taxon>Bacteria</taxon>
        <taxon>Bacillati</taxon>
        <taxon>Actinomycetota</taxon>
        <taxon>Actinomycetes</taxon>
        <taxon>Micrococcales</taxon>
        <taxon>Microbacteriaceae</taxon>
        <taxon>Microbacterium</taxon>
    </lineage>
</organism>
<feature type="region of interest" description="Disordered" evidence="1">
    <location>
        <begin position="354"/>
        <end position="444"/>
    </location>
</feature>
<gene>
    <name evidence="4" type="ORF">GCM10010921_30130</name>
</gene>
<dbReference type="PANTHER" id="PTHR24094:SF15">
    <property type="entry name" value="AMP-DEPENDENT SYNTHETASE_LIGASE DOMAIN-CONTAINING PROTEIN-RELATED"/>
    <property type="match status" value="1"/>
</dbReference>
<feature type="transmembrane region" description="Helical" evidence="2">
    <location>
        <begin position="74"/>
        <end position="96"/>
    </location>
</feature>
<comment type="caution">
    <text evidence="4">The sequence shown here is derived from an EMBL/GenBank/DDBJ whole genome shotgun (WGS) entry which is preliminary data.</text>
</comment>
<keyword evidence="2" id="KW-0812">Transmembrane</keyword>
<evidence type="ECO:0000259" key="3">
    <source>
        <dbReference type="Pfam" id="PF07510"/>
    </source>
</evidence>
<evidence type="ECO:0000313" key="4">
    <source>
        <dbReference type="EMBL" id="GGH50985.1"/>
    </source>
</evidence>
<dbReference type="PANTHER" id="PTHR24094">
    <property type="entry name" value="SECRETED PROTEIN"/>
    <property type="match status" value="1"/>
</dbReference>
<keyword evidence="2" id="KW-0472">Membrane</keyword>
<feature type="region of interest" description="Disordered" evidence="1">
    <location>
        <begin position="100"/>
        <end position="135"/>
    </location>
</feature>
<proteinExistence type="predicted"/>
<name>A0A917IK98_9MICO</name>
<evidence type="ECO:0000313" key="5">
    <source>
        <dbReference type="Proteomes" id="UP000657592"/>
    </source>
</evidence>
<feature type="domain" description="GmrSD restriction endonucleases C-terminal" evidence="3">
    <location>
        <begin position="200"/>
        <end position="333"/>
    </location>
</feature>
<accession>A0A917IK98</accession>
<feature type="compositionally biased region" description="Pro residues" evidence="1">
    <location>
        <begin position="360"/>
        <end position="420"/>
    </location>
</feature>
<sequence length="461" mass="47848">MSDVPRTRRSWPAWVPKWPYLVALSPVLIIGISSGGLGGLLAMVAVVGICCGIYALATGRASLMRLPHRKAASGALAGGLALMLVAGGVLSATGYAPERSEADVAAPTSQPSSDASNSVPGSPSPSPSPAPEEYVEPDAPAKVVAYVAGPSTAEVDISHKTALEVLAILPVKAPAPKAGYDRVLHFGESWLDVDGNGCDTRNDILQRDLVDVTLEGSCTVLSGTLNGPYKGEKISFKRGADTSHLVQVDHVVSLVDAWRTGAQDLTQQQRVSLANDPINLLAVEGTVKGQKSKGNAATWLPPETAFRCEYVARQVSAKATYHLWVTESEKAAIEQILRGCPEQEAFVSPFAPAPLVEEPAPAPPPPAPPQPAPPQPAPPQPAPAPVQPAPAPAHPEPAPAQPAPAQPEPAPAPPEPPAPVPQTVHPGSFCSSEGATGVTNRGTAMVCKTTAEDSRLRWRAA</sequence>
<dbReference type="InterPro" id="IPR011089">
    <property type="entry name" value="GmrSD_C"/>
</dbReference>
<reference evidence="4" key="1">
    <citation type="journal article" date="2014" name="Int. J. Syst. Evol. Microbiol.">
        <title>Complete genome sequence of Corynebacterium casei LMG S-19264T (=DSM 44701T), isolated from a smear-ripened cheese.</title>
        <authorList>
            <consortium name="US DOE Joint Genome Institute (JGI-PGF)"/>
            <person name="Walter F."/>
            <person name="Albersmeier A."/>
            <person name="Kalinowski J."/>
            <person name="Ruckert C."/>
        </authorList>
    </citation>
    <scope>NUCLEOTIDE SEQUENCE</scope>
    <source>
        <strain evidence="4">CGMCC 1.15794</strain>
    </source>
</reference>
<protein>
    <recommendedName>
        <fullName evidence="3">GmrSD restriction endonucleases C-terminal domain-containing protein</fullName>
    </recommendedName>
</protein>
<feature type="transmembrane region" description="Helical" evidence="2">
    <location>
        <begin position="20"/>
        <end position="53"/>
    </location>
</feature>
<reference evidence="4" key="2">
    <citation type="submission" date="2020-09" db="EMBL/GenBank/DDBJ databases">
        <authorList>
            <person name="Sun Q."/>
            <person name="Zhou Y."/>
        </authorList>
    </citation>
    <scope>NUCLEOTIDE SEQUENCE</scope>
    <source>
        <strain evidence="4">CGMCC 1.15794</strain>
    </source>
</reference>
<keyword evidence="5" id="KW-1185">Reference proteome</keyword>
<evidence type="ECO:0000256" key="2">
    <source>
        <dbReference type="SAM" id="Phobius"/>
    </source>
</evidence>
<feature type="compositionally biased region" description="Polar residues" evidence="1">
    <location>
        <begin position="429"/>
        <end position="442"/>
    </location>
</feature>
<evidence type="ECO:0000256" key="1">
    <source>
        <dbReference type="SAM" id="MobiDB-lite"/>
    </source>
</evidence>
<keyword evidence="2" id="KW-1133">Transmembrane helix</keyword>
<dbReference type="Proteomes" id="UP000657592">
    <property type="component" value="Unassembled WGS sequence"/>
</dbReference>
<dbReference type="EMBL" id="BMJY01000023">
    <property type="protein sequence ID" value="GGH50985.1"/>
    <property type="molecule type" value="Genomic_DNA"/>
</dbReference>
<dbReference type="AlphaFoldDB" id="A0A917IK98"/>
<dbReference type="Pfam" id="PF07510">
    <property type="entry name" value="GmrSD_C"/>
    <property type="match status" value="1"/>
</dbReference>